<accession>A0A426YFT3</accession>
<evidence type="ECO:0000313" key="2">
    <source>
        <dbReference type="Proteomes" id="UP000287651"/>
    </source>
</evidence>
<proteinExistence type="predicted"/>
<sequence>MSSGRTKQDLHDLLRVPENGVVMEVSRGVEPEVEPHLPANDPAVSASPDVHIGLQSVWLTGDCAQELDIHLVMEPRVSLIVRQLQIERETGHLVTAAAAAADLSFYRARLLQRIDPRRLIGAEVPRGCLEHEEDKELDKERHASLKEMAYGESVSYRLAGDYRIKKKTKFGKMVMEVPN</sequence>
<protein>
    <submittedName>
        <fullName evidence="1">Uncharacterized protein</fullName>
    </submittedName>
</protein>
<dbReference type="AlphaFoldDB" id="A0A426YFT3"/>
<reference evidence="1 2" key="1">
    <citation type="journal article" date="2014" name="Agronomy (Basel)">
        <title>A Draft Genome Sequence for Ensete ventricosum, the Drought-Tolerant Tree Against Hunger.</title>
        <authorList>
            <person name="Harrison J."/>
            <person name="Moore K.A."/>
            <person name="Paszkiewicz K."/>
            <person name="Jones T."/>
            <person name="Grant M."/>
            <person name="Ambacheew D."/>
            <person name="Muzemil S."/>
            <person name="Studholme D.J."/>
        </authorList>
    </citation>
    <scope>NUCLEOTIDE SEQUENCE [LARGE SCALE GENOMIC DNA]</scope>
</reference>
<organism evidence="1 2">
    <name type="scientific">Ensete ventricosum</name>
    <name type="common">Abyssinian banana</name>
    <name type="synonym">Musa ensete</name>
    <dbReference type="NCBI Taxonomy" id="4639"/>
    <lineage>
        <taxon>Eukaryota</taxon>
        <taxon>Viridiplantae</taxon>
        <taxon>Streptophyta</taxon>
        <taxon>Embryophyta</taxon>
        <taxon>Tracheophyta</taxon>
        <taxon>Spermatophyta</taxon>
        <taxon>Magnoliopsida</taxon>
        <taxon>Liliopsida</taxon>
        <taxon>Zingiberales</taxon>
        <taxon>Musaceae</taxon>
        <taxon>Ensete</taxon>
    </lineage>
</organism>
<comment type="caution">
    <text evidence="1">The sequence shown here is derived from an EMBL/GenBank/DDBJ whole genome shotgun (WGS) entry which is preliminary data.</text>
</comment>
<name>A0A426YFT3_ENSVE</name>
<evidence type="ECO:0000313" key="1">
    <source>
        <dbReference type="EMBL" id="RRT50595.1"/>
    </source>
</evidence>
<gene>
    <name evidence="1" type="ORF">B296_00051656</name>
</gene>
<dbReference type="Proteomes" id="UP000287651">
    <property type="component" value="Unassembled WGS sequence"/>
</dbReference>
<dbReference type="EMBL" id="AMZH03012680">
    <property type="protein sequence ID" value="RRT50595.1"/>
    <property type="molecule type" value="Genomic_DNA"/>
</dbReference>